<reference evidence="10" key="1">
    <citation type="submission" date="2016-06" db="EMBL/GenBank/DDBJ databases">
        <authorList>
            <person name="Cuomo C."/>
            <person name="Litvintseva A."/>
            <person name="Heitman J."/>
            <person name="Chen Y."/>
            <person name="Sun S."/>
            <person name="Springer D."/>
            <person name="Dromer F."/>
            <person name="Young S."/>
            <person name="Zeng Q."/>
            <person name="Chapman S."/>
            <person name="Gujja S."/>
            <person name="Saif S."/>
            <person name="Birren B."/>
        </authorList>
    </citation>
    <scope>NUCLEOTIDE SEQUENCE</scope>
    <source>
        <strain evidence="10">CBS 7841</strain>
    </source>
</reference>
<feature type="region of interest" description="Disordered" evidence="9">
    <location>
        <begin position="932"/>
        <end position="973"/>
    </location>
</feature>
<feature type="region of interest" description="Disordered" evidence="9">
    <location>
        <begin position="563"/>
        <end position="593"/>
    </location>
</feature>
<dbReference type="RefSeq" id="XP_066071106.1">
    <property type="nucleotide sequence ID" value="XM_066215009.1"/>
</dbReference>
<dbReference type="GO" id="GO:0005737">
    <property type="term" value="C:cytoplasm"/>
    <property type="evidence" value="ECO:0007669"/>
    <property type="project" value="TreeGrafter"/>
</dbReference>
<dbReference type="GO" id="GO:0005524">
    <property type="term" value="F:ATP binding"/>
    <property type="evidence" value="ECO:0007669"/>
    <property type="project" value="UniProtKB-UniRule"/>
</dbReference>
<name>A0A1E3IH33_9TREE</name>
<dbReference type="KEGG" id="cdep:91089851"/>
<feature type="region of interest" description="Disordered" evidence="9">
    <location>
        <begin position="1081"/>
        <end position="1112"/>
    </location>
</feature>
<keyword evidence="3" id="KW-0808">Transferase</keyword>
<keyword evidence="2" id="KW-0723">Serine/threonine-protein kinase</keyword>
<feature type="compositionally biased region" description="Polar residues" evidence="9">
    <location>
        <begin position="1"/>
        <end position="17"/>
    </location>
</feature>
<protein>
    <recommendedName>
        <fullName evidence="1">non-specific serine/threonine protein kinase</fullName>
        <ecNumber evidence="1">2.7.11.1</ecNumber>
    </recommendedName>
</protein>
<feature type="compositionally biased region" description="Polar residues" evidence="9">
    <location>
        <begin position="66"/>
        <end position="91"/>
    </location>
</feature>
<dbReference type="InterPro" id="IPR028375">
    <property type="entry name" value="KA1/Ssp2_C"/>
</dbReference>
<dbReference type="EC" id="2.7.11.1" evidence="1"/>
<feature type="compositionally biased region" description="Polar residues" evidence="9">
    <location>
        <begin position="831"/>
        <end position="842"/>
    </location>
</feature>
<feature type="region of interest" description="Disordered" evidence="9">
    <location>
        <begin position="876"/>
        <end position="916"/>
    </location>
</feature>
<dbReference type="Pfam" id="PF02149">
    <property type="entry name" value="KA1"/>
    <property type="match status" value="1"/>
</dbReference>
<feature type="compositionally biased region" description="Low complexity" evidence="9">
    <location>
        <begin position="888"/>
        <end position="898"/>
    </location>
</feature>
<keyword evidence="11" id="KW-1185">Reference proteome</keyword>
<reference evidence="10" key="2">
    <citation type="journal article" date="2022" name="Elife">
        <title>Obligate sexual reproduction of a homothallic fungus closely related to the Cryptococcus pathogenic species complex.</title>
        <authorList>
            <person name="Passer A.R."/>
            <person name="Clancey S.A."/>
            <person name="Shea T."/>
            <person name="David-Palma M."/>
            <person name="Averette A.F."/>
            <person name="Boekhout T."/>
            <person name="Porcel B.M."/>
            <person name="Nowrousian M."/>
            <person name="Cuomo C.A."/>
            <person name="Sun S."/>
            <person name="Heitman J."/>
            <person name="Coelho M.A."/>
        </authorList>
    </citation>
    <scope>NUCLEOTIDE SEQUENCE</scope>
    <source>
        <strain evidence="10">CBS 7841</strain>
    </source>
</reference>
<dbReference type="OrthoDB" id="193931at2759"/>
<gene>
    <name evidence="10" type="ORF">L203_105642</name>
</gene>
<proteinExistence type="predicted"/>
<feature type="compositionally biased region" description="Basic and acidic residues" evidence="9">
    <location>
        <begin position="1129"/>
        <end position="1138"/>
    </location>
</feature>
<reference evidence="10" key="3">
    <citation type="submission" date="2024-01" db="EMBL/GenBank/DDBJ databases">
        <authorList>
            <person name="Coelho M.A."/>
            <person name="David-Palma M."/>
            <person name="Shea T."/>
            <person name="Sun S."/>
            <person name="Cuomo C.A."/>
            <person name="Heitman J."/>
        </authorList>
    </citation>
    <scope>NUCLEOTIDE SEQUENCE</scope>
    <source>
        <strain evidence="10">CBS 7841</strain>
    </source>
</reference>
<dbReference type="InterPro" id="IPR001772">
    <property type="entry name" value="KA1_dom"/>
</dbReference>
<accession>A0A1E3IH33</accession>
<feature type="compositionally biased region" description="Polar residues" evidence="9">
    <location>
        <begin position="757"/>
        <end position="771"/>
    </location>
</feature>
<feature type="compositionally biased region" description="Basic and acidic residues" evidence="9">
    <location>
        <begin position="951"/>
        <end position="961"/>
    </location>
</feature>
<evidence type="ECO:0000256" key="3">
    <source>
        <dbReference type="ARBA" id="ARBA00022679"/>
    </source>
</evidence>
<feature type="compositionally biased region" description="Polar residues" evidence="9">
    <location>
        <begin position="993"/>
        <end position="1007"/>
    </location>
</feature>
<dbReference type="EMBL" id="CP143790">
    <property type="protein sequence ID" value="WVN90406.1"/>
    <property type="molecule type" value="Genomic_DNA"/>
</dbReference>
<dbReference type="SUPFAM" id="SSF103243">
    <property type="entry name" value="KA1-like"/>
    <property type="match status" value="1"/>
</dbReference>
<dbReference type="VEuPathDB" id="FungiDB:L203_03518"/>
<dbReference type="InterPro" id="IPR008271">
    <property type="entry name" value="Ser/Thr_kinase_AS"/>
</dbReference>
<dbReference type="Proteomes" id="UP000094043">
    <property type="component" value="Chromosome 7"/>
</dbReference>
<keyword evidence="5" id="KW-0418">Kinase</keyword>
<evidence type="ECO:0000256" key="4">
    <source>
        <dbReference type="ARBA" id="ARBA00022741"/>
    </source>
</evidence>
<dbReference type="GeneID" id="91089851"/>
<dbReference type="Gene3D" id="1.10.510.10">
    <property type="entry name" value="Transferase(Phosphotransferase) domain 1"/>
    <property type="match status" value="1"/>
</dbReference>
<feature type="compositionally biased region" description="Polar residues" evidence="9">
    <location>
        <begin position="1170"/>
        <end position="1186"/>
    </location>
</feature>
<evidence type="ECO:0000256" key="2">
    <source>
        <dbReference type="ARBA" id="ARBA00022527"/>
    </source>
</evidence>
<organism evidence="10 11">
    <name type="scientific">Cryptococcus depauperatus CBS 7841</name>
    <dbReference type="NCBI Taxonomy" id="1295531"/>
    <lineage>
        <taxon>Eukaryota</taxon>
        <taxon>Fungi</taxon>
        <taxon>Dikarya</taxon>
        <taxon>Basidiomycota</taxon>
        <taxon>Agaricomycotina</taxon>
        <taxon>Tremellomycetes</taxon>
        <taxon>Tremellales</taxon>
        <taxon>Cryptococcaceae</taxon>
        <taxon>Cryptococcus</taxon>
    </lineage>
</organism>
<feature type="region of interest" description="Disordered" evidence="9">
    <location>
        <begin position="663"/>
        <end position="861"/>
    </location>
</feature>
<feature type="region of interest" description="Disordered" evidence="9">
    <location>
        <begin position="1125"/>
        <end position="1186"/>
    </location>
</feature>
<feature type="compositionally biased region" description="Low complexity" evidence="9">
    <location>
        <begin position="743"/>
        <end position="754"/>
    </location>
</feature>
<dbReference type="GO" id="GO:0035556">
    <property type="term" value="P:intracellular signal transduction"/>
    <property type="evidence" value="ECO:0007669"/>
    <property type="project" value="TreeGrafter"/>
</dbReference>
<evidence type="ECO:0000256" key="7">
    <source>
        <dbReference type="ARBA" id="ARBA00047899"/>
    </source>
</evidence>
<dbReference type="Gene3D" id="3.30.310.80">
    <property type="entry name" value="Kinase associated domain 1, KA1"/>
    <property type="match status" value="1"/>
</dbReference>
<dbReference type="FunFam" id="1.10.510.10:FF:000636">
    <property type="entry name" value="Non-specific serine/threonine protein kinase"/>
    <property type="match status" value="1"/>
</dbReference>
<dbReference type="SMART" id="SM00220">
    <property type="entry name" value="S_TKc"/>
    <property type="match status" value="1"/>
</dbReference>
<feature type="compositionally biased region" description="Polar residues" evidence="9">
    <location>
        <begin position="502"/>
        <end position="519"/>
    </location>
</feature>
<sequence>MATSSITSTHPNASIHQQRPPAHHSFSYSSYPYSSVPATSMAQPHAYYNHPSPSDFGPQVQAGVQFHTQQAQSHHVASGTHASSDMGNSTLARPRPPASSTAMPIVPTVLPDPNASASQGYPSNTNVPQQARAANRRSHNPAATLNLPQAPRPEELTDEYVLHPSVYAFKQEYPRRAMVGLGPYIVLQTLGEGEFGKVKLGVHADYGVEVAIKLIRRGDLQEEAHASKVEREINVLKTLKHPNIVRMFDVLDTHKYIGIVLEFAGGGELFEYILANEYLKDKEGQRLFSQLIYGVDYLHKKGVIHRDLKLENLLLDKNRNLIITDFGFANQFDLVKGDLMSTSCGSPCYAAPELVVLDTPYSGSAVDIWSCGVILFAMLAGYLPYDDDPDNPDAGNVVELYRYIMNTELNYPDHVSSLGKNLLQHMLILHPEHRIKIPQIVQHPWLKPYRHMFNKSVEECEAAFQETMYKKSKQARKELQERRRVQTQAKEAMQAREKAFAQRSQSSAPGTTITASSLDQNRRRPHSALPGAMTMPEIIAKHSAPVDDGQLLIQSTAPTWIRGPVPADSVNPQSTQVDSARRRSESMAPGLASTAPPVLATVTAAAQPVGIGAPSFGSSLPAVATALVQHDDEMQSSIRDSKNRHTIQVEYDGEASYETMSEVLTNKDGRVEGSMETTGTAESGMLAPPLPNVKQGDSSDVEMESGSSDNDHLKASEMGERQQKRPSSGSLPIAPTSIPLAPPAESAPVVEPLAMDVSTNKESISSPSEQKANPLGDGPGPSTPRASMSIEEAVNATPRAKAQTSAVAATPKASSGDRRRHGSMPPALNGPSATNSRPSGALNSAGLPKPPKKDRYRKGMSLDKFGLAKLLGHASQAPSTVHGEGRMVPPSASASAVALQNQLQEKAHQEKPWTEANSIKKTRRRTLQLGFHSRRESKSPASIPVPGTPLTDKDTNGENKMRPSPSAMDSLKSTRRKTIQLGFNRQPTRENKTVSSVKPVSNQTDNTVPPPQPASQVLAKPELNAAVFTAPQSSPSIVTVDAFTAQQANYSTQRSSSSKAARVMDWFRRKTLAKETLGDLKSSGLKSDSQSSFVQVGDEAHSLQQRKENSGNLAMASYDSINKIGELGHSGETKERSSETSGADPDAQPKPVEVVSTTPAVTITPPRPTVASTPTMESTAHSPFTTRTRSVSSYNFDESKIRIHTGLVDQSALSTKAPQDVFKEVMQVLRGMGVDMKRESDFKLRCTRAKKGRVASTGLGLGSVMSTGSGMNPFSLMNNASTSRTDARGLPMPNSPSISKGSAAGIKGLLRRGSSRSSAHPARFASATAENATSPSQSTLNLEMPETTGSAKPQPLYGKELMDAGDEVKFTVELCKMKNLPGLYILKIKRTKGNLWSFKFIYQTVIERTTTLTH</sequence>
<dbReference type="InterPro" id="IPR017441">
    <property type="entry name" value="Protein_kinase_ATP_BS"/>
</dbReference>
<dbReference type="PROSITE" id="PS00107">
    <property type="entry name" value="PROTEIN_KINASE_ATP"/>
    <property type="match status" value="1"/>
</dbReference>
<evidence type="ECO:0000256" key="5">
    <source>
        <dbReference type="ARBA" id="ARBA00022777"/>
    </source>
</evidence>
<feature type="compositionally biased region" description="Polar residues" evidence="9">
    <location>
        <begin position="115"/>
        <end position="129"/>
    </location>
</feature>
<dbReference type="PROSITE" id="PS00108">
    <property type="entry name" value="PROTEIN_KINASE_ST"/>
    <property type="match status" value="1"/>
</dbReference>
<feature type="compositionally biased region" description="Low complexity" evidence="9">
    <location>
        <begin position="1081"/>
        <end position="1092"/>
    </location>
</feature>
<dbReference type="PROSITE" id="PS50032">
    <property type="entry name" value="KA1"/>
    <property type="match status" value="1"/>
</dbReference>
<keyword evidence="4" id="KW-0547">Nucleotide-binding</keyword>
<feature type="compositionally biased region" description="Basic and acidic residues" evidence="9">
    <location>
        <begin position="709"/>
        <end position="723"/>
    </location>
</feature>
<dbReference type="FunFam" id="3.30.200.20:FF:000003">
    <property type="entry name" value="Non-specific serine/threonine protein kinase"/>
    <property type="match status" value="1"/>
</dbReference>
<evidence type="ECO:0000256" key="1">
    <source>
        <dbReference type="ARBA" id="ARBA00012513"/>
    </source>
</evidence>
<feature type="region of interest" description="Disordered" evidence="9">
    <location>
        <begin position="494"/>
        <end position="529"/>
    </location>
</feature>
<evidence type="ECO:0000313" key="10">
    <source>
        <dbReference type="EMBL" id="WVN90406.1"/>
    </source>
</evidence>
<dbReference type="PROSITE" id="PS50011">
    <property type="entry name" value="PROTEIN_KINASE_DOM"/>
    <property type="match status" value="1"/>
</dbReference>
<keyword evidence="6" id="KW-0067">ATP-binding</keyword>
<dbReference type="SUPFAM" id="SSF56112">
    <property type="entry name" value="Protein kinase-like (PK-like)"/>
    <property type="match status" value="1"/>
</dbReference>
<dbReference type="GO" id="GO:0004674">
    <property type="term" value="F:protein serine/threonine kinase activity"/>
    <property type="evidence" value="ECO:0007669"/>
    <property type="project" value="UniProtKB-KW"/>
</dbReference>
<feature type="region of interest" description="Disordered" evidence="9">
    <location>
        <begin position="66"/>
        <end position="149"/>
    </location>
</feature>
<feature type="compositionally biased region" description="Polar residues" evidence="9">
    <location>
        <begin position="1328"/>
        <end position="1351"/>
    </location>
</feature>
<dbReference type="InterPro" id="IPR000719">
    <property type="entry name" value="Prot_kinase_dom"/>
</dbReference>
<evidence type="ECO:0000256" key="9">
    <source>
        <dbReference type="SAM" id="MobiDB-lite"/>
    </source>
</evidence>
<comment type="catalytic activity">
    <reaction evidence="8">
        <text>L-seryl-[protein] + ATP = O-phospho-L-seryl-[protein] + ADP + H(+)</text>
        <dbReference type="Rhea" id="RHEA:17989"/>
        <dbReference type="Rhea" id="RHEA-COMP:9863"/>
        <dbReference type="Rhea" id="RHEA-COMP:11604"/>
        <dbReference type="ChEBI" id="CHEBI:15378"/>
        <dbReference type="ChEBI" id="CHEBI:29999"/>
        <dbReference type="ChEBI" id="CHEBI:30616"/>
        <dbReference type="ChEBI" id="CHEBI:83421"/>
        <dbReference type="ChEBI" id="CHEBI:456216"/>
        <dbReference type="EC" id="2.7.11.1"/>
    </reaction>
</comment>
<feature type="region of interest" description="Disordered" evidence="9">
    <location>
        <begin position="1278"/>
        <end position="1356"/>
    </location>
</feature>
<feature type="compositionally biased region" description="Basic and acidic residues" evidence="9">
    <location>
        <begin position="1098"/>
        <end position="1109"/>
    </location>
</feature>
<comment type="catalytic activity">
    <reaction evidence="7">
        <text>L-threonyl-[protein] + ATP = O-phospho-L-threonyl-[protein] + ADP + H(+)</text>
        <dbReference type="Rhea" id="RHEA:46608"/>
        <dbReference type="Rhea" id="RHEA-COMP:11060"/>
        <dbReference type="Rhea" id="RHEA-COMP:11605"/>
        <dbReference type="ChEBI" id="CHEBI:15378"/>
        <dbReference type="ChEBI" id="CHEBI:30013"/>
        <dbReference type="ChEBI" id="CHEBI:30616"/>
        <dbReference type="ChEBI" id="CHEBI:61977"/>
        <dbReference type="ChEBI" id="CHEBI:456216"/>
        <dbReference type="EC" id="2.7.11.1"/>
    </reaction>
</comment>
<dbReference type="Pfam" id="PF00069">
    <property type="entry name" value="Pkinase"/>
    <property type="match status" value="1"/>
</dbReference>
<feature type="region of interest" description="Disordered" evidence="9">
    <location>
        <begin position="988"/>
        <end position="1014"/>
    </location>
</feature>
<dbReference type="InterPro" id="IPR011009">
    <property type="entry name" value="Kinase-like_dom_sf"/>
</dbReference>
<dbReference type="PANTHER" id="PTHR24346:SF110">
    <property type="entry name" value="NON-SPECIFIC SERINE_THREONINE PROTEIN KINASE"/>
    <property type="match status" value="1"/>
</dbReference>
<evidence type="ECO:0000256" key="8">
    <source>
        <dbReference type="ARBA" id="ARBA00048679"/>
    </source>
</evidence>
<evidence type="ECO:0000256" key="6">
    <source>
        <dbReference type="ARBA" id="ARBA00022840"/>
    </source>
</evidence>
<evidence type="ECO:0000313" key="11">
    <source>
        <dbReference type="Proteomes" id="UP000094043"/>
    </source>
</evidence>
<feature type="region of interest" description="Disordered" evidence="9">
    <location>
        <begin position="1"/>
        <end position="26"/>
    </location>
</feature>
<dbReference type="PANTHER" id="PTHR24346">
    <property type="entry name" value="MAP/MICROTUBULE AFFINITY-REGULATING KINASE"/>
    <property type="match status" value="1"/>
</dbReference>